<gene>
    <name evidence="2" type="ORF">HAND1043_LOCUS18888</name>
</gene>
<protein>
    <submittedName>
        <fullName evidence="2">Uncharacterized protein</fullName>
    </submittedName>
</protein>
<dbReference type="EMBL" id="HBFK01031099">
    <property type="protein sequence ID" value="CAD8752382.1"/>
    <property type="molecule type" value="Transcribed_RNA"/>
</dbReference>
<evidence type="ECO:0000313" key="2">
    <source>
        <dbReference type="EMBL" id="CAD8752382.1"/>
    </source>
</evidence>
<organism evidence="2">
    <name type="scientific">Hemiselmis andersenii</name>
    <name type="common">Cryptophyte alga</name>
    <dbReference type="NCBI Taxonomy" id="464988"/>
    <lineage>
        <taxon>Eukaryota</taxon>
        <taxon>Cryptophyceae</taxon>
        <taxon>Cryptomonadales</taxon>
        <taxon>Hemiselmidaceae</taxon>
        <taxon>Hemiselmis</taxon>
    </lineage>
</organism>
<feature type="compositionally biased region" description="Gly residues" evidence="1">
    <location>
        <begin position="1"/>
        <end position="11"/>
    </location>
</feature>
<proteinExistence type="predicted"/>
<reference evidence="2" key="1">
    <citation type="submission" date="2021-01" db="EMBL/GenBank/DDBJ databases">
        <authorList>
            <person name="Corre E."/>
            <person name="Pelletier E."/>
            <person name="Niang G."/>
            <person name="Scheremetjew M."/>
            <person name="Finn R."/>
            <person name="Kale V."/>
            <person name="Holt S."/>
            <person name="Cochrane G."/>
            <person name="Meng A."/>
            <person name="Brown T."/>
            <person name="Cohen L."/>
        </authorList>
    </citation>
    <scope>NUCLEOTIDE SEQUENCE</scope>
    <source>
        <strain evidence="2">CCMP441</strain>
    </source>
</reference>
<feature type="region of interest" description="Disordered" evidence="1">
    <location>
        <begin position="1"/>
        <end position="20"/>
    </location>
</feature>
<sequence length="110" mass="11561">MGGGGGGGGHGWAPAASQAQTVEQVQQDFFAHHHRLYLQRQHQALTHEIQQRTQQLRIAQLQAAAAARAPQAQWVWGGHCAPAVEDMASASAVLLSGIAPHSLTIPGATT</sequence>
<evidence type="ECO:0000256" key="1">
    <source>
        <dbReference type="SAM" id="MobiDB-lite"/>
    </source>
</evidence>
<accession>A0A7S0Y1U1</accession>
<name>A0A7S0Y1U1_HEMAN</name>
<dbReference type="AlphaFoldDB" id="A0A7S0Y1U1"/>